<dbReference type="Pfam" id="PF13472">
    <property type="entry name" value="Lipase_GDSL_2"/>
    <property type="match status" value="1"/>
</dbReference>
<dbReference type="Proteomes" id="UP000008461">
    <property type="component" value="Chromosome"/>
</dbReference>
<dbReference type="OrthoDB" id="5624617at2"/>
<feature type="domain" description="SGNH hydrolase-type esterase" evidence="2">
    <location>
        <begin position="190"/>
        <end position="371"/>
    </location>
</feature>
<dbReference type="InterPro" id="IPR036514">
    <property type="entry name" value="SGNH_hydro_sf"/>
</dbReference>
<dbReference type="HOGENOM" id="CLU_018094_0_0_10"/>
<dbReference type="STRING" id="760192.Halhy_6269"/>
<dbReference type="KEGG" id="hhy:Halhy_6269"/>
<dbReference type="Gene3D" id="3.40.50.1110">
    <property type="entry name" value="SGNH hydrolase"/>
    <property type="match status" value="2"/>
</dbReference>
<sequence length="597" mass="66778">MKNQVLFPWLLFSLILLLSSSITGQTSADLSWWKPANSSFPVIDGGGWSAELKDTIQRLPGRAKSLVRPPVWGLSLQPAGLFIRFFSNAPQIKVRYQIVGSPGMPHMPATGVSGVDLYAIDSDGTWHFCAGKYSFKDTVEYNFDKLKPTDGYHKLGREYRLYLPLYKGLSGLEIGVPIDSKFTPLPKMAEKPIVVYGTSIAQGACASRPGMAWTNILSRKFDRPVINLGFSGNGRLEPEIIGLINEIDAKVYVLDCLPNMTTERFSAPDLQKRIIEAVKSIRAKHPKTPILLTEHAGYSEGFMVPTRQTFYQEANLSLQTAVDQLKLDRVPALYTLTFADINFDLDATVDGTHPNDYGMMLQAQAYEKKLRDILREPQGALITQKPIRQSREPGSYNWEERHNTIKTLHATEPGKILFIGNSITHNWGGKPLNDRIKGADSWVKYLEPLQVRNLGFGWDRIENVLWRVYHDELEGIAPEKIVINIGTNNLLINTDEEIIEGLVFLIEAIKTRQPFASVYVLGLYPRREREARILKLNQGIQTMAKSNAVTYANIGATLLLPTGKIDEKLFSDGLHPNAEGYQILGKALSATLNPVKK</sequence>
<evidence type="ECO:0000313" key="4">
    <source>
        <dbReference type="EMBL" id="AEE54089.1"/>
    </source>
</evidence>
<evidence type="ECO:0000259" key="2">
    <source>
        <dbReference type="Pfam" id="PF14606"/>
    </source>
</evidence>
<dbReference type="CDD" id="cd01844">
    <property type="entry name" value="SGNH_hydrolase_like_6"/>
    <property type="match status" value="1"/>
</dbReference>
<organism evidence="4 5">
    <name type="scientific">Haliscomenobacter hydrossis (strain ATCC 27775 / DSM 1100 / LMG 10767 / O)</name>
    <dbReference type="NCBI Taxonomy" id="760192"/>
    <lineage>
        <taxon>Bacteria</taxon>
        <taxon>Pseudomonadati</taxon>
        <taxon>Bacteroidota</taxon>
        <taxon>Saprospiria</taxon>
        <taxon>Saprospirales</taxon>
        <taxon>Haliscomenobacteraceae</taxon>
        <taxon>Haliscomenobacter</taxon>
    </lineage>
</organism>
<evidence type="ECO:0000259" key="1">
    <source>
        <dbReference type="Pfam" id="PF13472"/>
    </source>
</evidence>
<reference evidence="4 5" key="1">
    <citation type="journal article" date="2011" name="Stand. Genomic Sci.">
        <title>Complete genome sequence of Haliscomenobacter hydrossis type strain (O).</title>
        <authorList>
            <consortium name="US DOE Joint Genome Institute (JGI-PGF)"/>
            <person name="Daligault H."/>
            <person name="Lapidus A."/>
            <person name="Zeytun A."/>
            <person name="Nolan M."/>
            <person name="Lucas S."/>
            <person name="Del Rio T.G."/>
            <person name="Tice H."/>
            <person name="Cheng J.F."/>
            <person name="Tapia R."/>
            <person name="Han C."/>
            <person name="Goodwin L."/>
            <person name="Pitluck S."/>
            <person name="Liolios K."/>
            <person name="Pagani I."/>
            <person name="Ivanova N."/>
            <person name="Huntemann M."/>
            <person name="Mavromatis K."/>
            <person name="Mikhailova N."/>
            <person name="Pati A."/>
            <person name="Chen A."/>
            <person name="Palaniappan K."/>
            <person name="Land M."/>
            <person name="Hauser L."/>
            <person name="Brambilla E.M."/>
            <person name="Rohde M."/>
            <person name="Verbarg S."/>
            <person name="Goker M."/>
            <person name="Bristow J."/>
            <person name="Eisen J.A."/>
            <person name="Markowitz V."/>
            <person name="Hugenholtz P."/>
            <person name="Kyrpides N.C."/>
            <person name="Klenk H.P."/>
            <person name="Woyke T."/>
        </authorList>
    </citation>
    <scope>NUCLEOTIDE SEQUENCE [LARGE SCALE GENOMIC DNA]</scope>
    <source>
        <strain evidence="5">ATCC 27775 / DSM 1100 / LMG 10767 / O</strain>
    </source>
</reference>
<dbReference type="PANTHER" id="PTHR30383:SF5">
    <property type="entry name" value="SGNH HYDROLASE-TYPE ESTERASE DOMAIN-CONTAINING PROTEIN"/>
    <property type="match status" value="1"/>
</dbReference>
<dbReference type="InterPro" id="IPR013830">
    <property type="entry name" value="SGNH_hydro"/>
</dbReference>
<protein>
    <submittedName>
        <fullName evidence="4">Lipolytic protein G-D-S-L family</fullName>
    </submittedName>
</protein>
<feature type="domain" description="SGNH hydrolase-type esterase N-terminal" evidence="3">
    <location>
        <begin position="31"/>
        <end position="182"/>
    </location>
</feature>
<keyword evidence="5" id="KW-1185">Reference proteome</keyword>
<dbReference type="Pfam" id="PF14607">
    <property type="entry name" value="GxDLY"/>
    <property type="match status" value="1"/>
</dbReference>
<gene>
    <name evidence="4" type="ordered locus">Halhy_6269</name>
</gene>
<dbReference type="Pfam" id="PF14606">
    <property type="entry name" value="Lipase_GDSL_3"/>
    <property type="match status" value="1"/>
</dbReference>
<dbReference type="EMBL" id="CP002691">
    <property type="protein sequence ID" value="AEE54089.1"/>
    <property type="molecule type" value="Genomic_DNA"/>
</dbReference>
<dbReference type="AlphaFoldDB" id="F4L671"/>
<reference key="2">
    <citation type="submission" date="2011-04" db="EMBL/GenBank/DDBJ databases">
        <title>Complete sequence of chromosome of Haliscomenobacter hydrossis DSM 1100.</title>
        <authorList>
            <consortium name="US DOE Joint Genome Institute (JGI-PGF)"/>
            <person name="Lucas S."/>
            <person name="Han J."/>
            <person name="Lapidus A."/>
            <person name="Bruce D."/>
            <person name="Goodwin L."/>
            <person name="Pitluck S."/>
            <person name="Peters L."/>
            <person name="Kyrpides N."/>
            <person name="Mavromatis K."/>
            <person name="Ivanova N."/>
            <person name="Ovchinnikova G."/>
            <person name="Pagani I."/>
            <person name="Daligault H."/>
            <person name="Detter J.C."/>
            <person name="Han C."/>
            <person name="Land M."/>
            <person name="Hauser L."/>
            <person name="Markowitz V."/>
            <person name="Cheng J.-F."/>
            <person name="Hugenholtz P."/>
            <person name="Woyke T."/>
            <person name="Wu D."/>
            <person name="Verbarg S."/>
            <person name="Frueling A."/>
            <person name="Brambilla E."/>
            <person name="Klenk H.-P."/>
            <person name="Eisen J.A."/>
        </authorList>
    </citation>
    <scope>NUCLEOTIDE SEQUENCE</scope>
    <source>
        <strain>DSM 1100</strain>
    </source>
</reference>
<evidence type="ECO:0000259" key="3">
    <source>
        <dbReference type="Pfam" id="PF14607"/>
    </source>
</evidence>
<feature type="domain" description="SGNH hydrolase-type esterase" evidence="1">
    <location>
        <begin position="418"/>
        <end position="583"/>
    </location>
</feature>
<name>F4L671_HALH1</name>
<evidence type="ECO:0000313" key="5">
    <source>
        <dbReference type="Proteomes" id="UP000008461"/>
    </source>
</evidence>
<dbReference type="Gene3D" id="2.60.120.260">
    <property type="entry name" value="Galactose-binding domain-like"/>
    <property type="match status" value="1"/>
</dbReference>
<dbReference type="PANTHER" id="PTHR30383">
    <property type="entry name" value="THIOESTERASE 1/PROTEASE 1/LYSOPHOSPHOLIPASE L1"/>
    <property type="match status" value="1"/>
</dbReference>
<accession>F4L671</accession>
<dbReference type="SUPFAM" id="SSF52266">
    <property type="entry name" value="SGNH hydrolase"/>
    <property type="match status" value="2"/>
</dbReference>
<dbReference type="InterPro" id="IPR051532">
    <property type="entry name" value="Ester_Hydrolysis_Enzymes"/>
</dbReference>
<dbReference type="RefSeq" id="WP_013768610.1">
    <property type="nucleotide sequence ID" value="NC_015510.1"/>
</dbReference>
<dbReference type="eggNOG" id="COG2755">
    <property type="taxonomic scope" value="Bacteria"/>
</dbReference>
<dbReference type="GO" id="GO:0004622">
    <property type="term" value="F:phosphatidylcholine lysophospholipase activity"/>
    <property type="evidence" value="ECO:0007669"/>
    <property type="project" value="TreeGrafter"/>
</dbReference>
<proteinExistence type="predicted"/>
<dbReference type="InterPro" id="IPR032740">
    <property type="entry name" value="GxDLY"/>
</dbReference>